<accession>A0A699XFA2</accession>
<organism evidence="1">
    <name type="scientific">Tanacetum cinerariifolium</name>
    <name type="common">Dalmatian daisy</name>
    <name type="synonym">Chrysanthemum cinerariifolium</name>
    <dbReference type="NCBI Taxonomy" id="118510"/>
    <lineage>
        <taxon>Eukaryota</taxon>
        <taxon>Viridiplantae</taxon>
        <taxon>Streptophyta</taxon>
        <taxon>Embryophyta</taxon>
        <taxon>Tracheophyta</taxon>
        <taxon>Spermatophyta</taxon>
        <taxon>Magnoliopsida</taxon>
        <taxon>eudicotyledons</taxon>
        <taxon>Gunneridae</taxon>
        <taxon>Pentapetalae</taxon>
        <taxon>asterids</taxon>
        <taxon>campanulids</taxon>
        <taxon>Asterales</taxon>
        <taxon>Asteraceae</taxon>
        <taxon>Asteroideae</taxon>
        <taxon>Anthemideae</taxon>
        <taxon>Anthemidinae</taxon>
        <taxon>Tanacetum</taxon>
    </lineage>
</organism>
<name>A0A699XFA2_TANCI</name>
<protein>
    <submittedName>
        <fullName evidence="1">AAA+ ATPase domain-containing protein</fullName>
    </submittedName>
</protein>
<evidence type="ECO:0000313" key="1">
    <source>
        <dbReference type="EMBL" id="GFD56668.1"/>
    </source>
</evidence>
<reference evidence="1" key="1">
    <citation type="journal article" date="2019" name="Sci. Rep.">
        <title>Draft genome of Tanacetum cinerariifolium, the natural source of mosquito coil.</title>
        <authorList>
            <person name="Yamashiro T."/>
            <person name="Shiraishi A."/>
            <person name="Satake H."/>
            <person name="Nakayama K."/>
        </authorList>
    </citation>
    <scope>NUCLEOTIDE SEQUENCE</scope>
</reference>
<dbReference type="AlphaFoldDB" id="A0A699XFA2"/>
<dbReference type="PANTHER" id="PTHR48040:SF18">
    <property type="entry name" value="PLEIOTROPIC DRUG RESISTANCE PROTEIN 3-LIKE ISOFORM X1"/>
    <property type="match status" value="1"/>
</dbReference>
<proteinExistence type="predicted"/>
<dbReference type="PANTHER" id="PTHR48040">
    <property type="entry name" value="PLEIOTROPIC DRUG RESISTANCE PROTEIN 1-LIKE ISOFORM X1"/>
    <property type="match status" value="1"/>
</dbReference>
<feature type="non-terminal residue" evidence="1">
    <location>
        <position position="53"/>
    </location>
</feature>
<gene>
    <name evidence="1" type="ORF">Tci_928637</name>
</gene>
<comment type="caution">
    <text evidence="1">The sequence shown here is derived from an EMBL/GenBank/DDBJ whole genome shotgun (WGS) entry which is preliminary data.</text>
</comment>
<sequence>MLEVTSTSMETELGVDFAKIYSTSTLYESNKDLVNTLSKPPLGSKDLYFPTRF</sequence>
<dbReference type="EMBL" id="BKCJ011832066">
    <property type="protein sequence ID" value="GFD56668.1"/>
    <property type="molecule type" value="Genomic_DNA"/>
</dbReference>